<dbReference type="PRINTS" id="PR01035">
    <property type="entry name" value="TCRTETA"/>
</dbReference>
<dbReference type="InterPro" id="IPR036259">
    <property type="entry name" value="MFS_trans_sf"/>
</dbReference>
<feature type="transmembrane region" description="Helical" evidence="7">
    <location>
        <begin position="202"/>
        <end position="224"/>
    </location>
</feature>
<feature type="transmembrane region" description="Helical" evidence="7">
    <location>
        <begin position="322"/>
        <end position="345"/>
    </location>
</feature>
<dbReference type="InterPro" id="IPR050171">
    <property type="entry name" value="MFS_Transporters"/>
</dbReference>
<name>A0ABS7WRB5_9BACT</name>
<feature type="transmembrane region" description="Helical" evidence="7">
    <location>
        <begin position="263"/>
        <end position="280"/>
    </location>
</feature>
<sequence length="427" mass="47420">MNKNTIILSLIIASRFFGLFIVLPVISLYSSSLKGASEFSTGLIVGIYAIFQMIFSLPFGTLSDKIGRKKTMLLGLIIFIIGSFICSYADDIYTMLLGRMIQGIGAIGGVATAMIADLTSEKDRAKAMAIMGGAIGMSFAAAMVVGPLMAKFFGLKSLFDLSAILSILCILALFILPKEKQIIIAEKIPFKLAFTSKNLNKLYLTCYLQKMLSSSTFFYIPLAFVNTYSQDKNNLWMLYVLAIFFGFLAMGVGGVVGESKGKSKTILLSGIALFILSLALFLLNNFIFYLLAVVVYFCAFCIHEPIMQSSISKICKARQKGLCLGFANSCGYFGSFSGALFAGIFTHFDFLGFKLFLILEIIFCIVWFYLLSSMDNPNDFKNLKIDKINDKIKNNEFVIDVNFKNDYYLVKYNSKKISSEELLRLVK</sequence>
<evidence type="ECO:0000256" key="1">
    <source>
        <dbReference type="ARBA" id="ARBA00004651"/>
    </source>
</evidence>
<evidence type="ECO:0000256" key="5">
    <source>
        <dbReference type="ARBA" id="ARBA00022989"/>
    </source>
</evidence>
<dbReference type="EMBL" id="JACGBB010000004">
    <property type="protein sequence ID" value="MBZ7987073.1"/>
    <property type="molecule type" value="Genomic_DNA"/>
</dbReference>
<evidence type="ECO:0000256" key="2">
    <source>
        <dbReference type="ARBA" id="ARBA00022448"/>
    </source>
</evidence>
<comment type="subcellular location">
    <subcellularLocation>
        <location evidence="1">Cell membrane</location>
        <topology evidence="1">Multi-pass membrane protein</topology>
    </subcellularLocation>
</comment>
<feature type="transmembrane region" description="Helical" evidence="7">
    <location>
        <begin position="72"/>
        <end position="90"/>
    </location>
</feature>
<dbReference type="RefSeq" id="WP_172233358.1">
    <property type="nucleotide sequence ID" value="NZ_CP035946.1"/>
</dbReference>
<dbReference type="CDD" id="cd17472">
    <property type="entry name" value="MFS_YajR_like"/>
    <property type="match status" value="1"/>
</dbReference>
<dbReference type="Pfam" id="PF07690">
    <property type="entry name" value="MFS_1"/>
    <property type="match status" value="1"/>
</dbReference>
<evidence type="ECO:0000256" key="4">
    <source>
        <dbReference type="ARBA" id="ARBA00022692"/>
    </source>
</evidence>
<reference evidence="9 10" key="1">
    <citation type="submission" date="2020-07" db="EMBL/GenBank/DDBJ databases">
        <title>Transfer of Campylobacter canadensis to the novel genus Avispirillum gen. nov., that also includes two novel species recovered from migratory waterfowl: Avispirillum anseris sp. nov. and Avispirillum brantae sp. nov.</title>
        <authorList>
            <person name="Miller W.G."/>
            <person name="Chapman M.H."/>
            <person name="Yee E."/>
            <person name="Inglis G.D."/>
        </authorList>
    </citation>
    <scope>NUCLEOTIDE SEQUENCE [LARGE SCALE GENOMIC DNA]</scope>
    <source>
        <strain evidence="9 10">L283</strain>
    </source>
</reference>
<dbReference type="Gene3D" id="1.20.1250.20">
    <property type="entry name" value="MFS general substrate transporter like domains"/>
    <property type="match status" value="1"/>
</dbReference>
<keyword evidence="5 7" id="KW-1133">Transmembrane helix</keyword>
<dbReference type="Proteomes" id="UP000786183">
    <property type="component" value="Unassembled WGS sequence"/>
</dbReference>
<proteinExistence type="predicted"/>
<feature type="transmembrane region" description="Helical" evidence="7">
    <location>
        <begin position="351"/>
        <end position="371"/>
    </location>
</feature>
<gene>
    <name evidence="9" type="ORF">AVCANL283_02925</name>
</gene>
<evidence type="ECO:0000256" key="3">
    <source>
        <dbReference type="ARBA" id="ARBA00022475"/>
    </source>
</evidence>
<dbReference type="InterPro" id="IPR020846">
    <property type="entry name" value="MFS_dom"/>
</dbReference>
<dbReference type="SUPFAM" id="SSF103473">
    <property type="entry name" value="MFS general substrate transporter"/>
    <property type="match status" value="1"/>
</dbReference>
<dbReference type="PROSITE" id="PS50850">
    <property type="entry name" value="MFS"/>
    <property type="match status" value="1"/>
</dbReference>
<keyword evidence="2" id="KW-0813">Transport</keyword>
<dbReference type="InterPro" id="IPR001958">
    <property type="entry name" value="Tet-R_TetA/multi-R_MdtG-like"/>
</dbReference>
<feature type="transmembrane region" description="Helical" evidence="7">
    <location>
        <begin position="41"/>
        <end position="60"/>
    </location>
</feature>
<evidence type="ECO:0000313" key="9">
    <source>
        <dbReference type="EMBL" id="MBZ7987073.1"/>
    </source>
</evidence>
<keyword evidence="6 7" id="KW-0472">Membrane</keyword>
<protein>
    <submittedName>
        <fullName evidence="9">MFS transporter</fullName>
    </submittedName>
</protein>
<feature type="domain" description="Major facilitator superfamily (MFS) profile" evidence="8">
    <location>
        <begin position="4"/>
        <end position="375"/>
    </location>
</feature>
<organism evidence="9 10">
    <name type="scientific">Campylobacter canadensis</name>
    <dbReference type="NCBI Taxonomy" id="449520"/>
    <lineage>
        <taxon>Bacteria</taxon>
        <taxon>Pseudomonadati</taxon>
        <taxon>Campylobacterota</taxon>
        <taxon>Epsilonproteobacteria</taxon>
        <taxon>Campylobacterales</taxon>
        <taxon>Campylobacteraceae</taxon>
        <taxon>Campylobacter</taxon>
    </lineage>
</organism>
<feature type="transmembrane region" description="Helical" evidence="7">
    <location>
        <begin position="286"/>
        <end position="302"/>
    </location>
</feature>
<feature type="transmembrane region" description="Helical" evidence="7">
    <location>
        <begin position="158"/>
        <end position="176"/>
    </location>
</feature>
<evidence type="ECO:0000256" key="6">
    <source>
        <dbReference type="ARBA" id="ARBA00023136"/>
    </source>
</evidence>
<accession>A0ABS7WRB5</accession>
<evidence type="ECO:0000256" key="7">
    <source>
        <dbReference type="SAM" id="Phobius"/>
    </source>
</evidence>
<feature type="transmembrane region" description="Helical" evidence="7">
    <location>
        <begin position="128"/>
        <end position="146"/>
    </location>
</feature>
<keyword evidence="10" id="KW-1185">Reference proteome</keyword>
<keyword evidence="4 7" id="KW-0812">Transmembrane</keyword>
<feature type="transmembrane region" description="Helical" evidence="7">
    <location>
        <begin position="96"/>
        <end position="116"/>
    </location>
</feature>
<feature type="transmembrane region" description="Helical" evidence="7">
    <location>
        <begin position="236"/>
        <end position="256"/>
    </location>
</feature>
<dbReference type="PANTHER" id="PTHR23517">
    <property type="entry name" value="RESISTANCE PROTEIN MDTM, PUTATIVE-RELATED-RELATED"/>
    <property type="match status" value="1"/>
</dbReference>
<dbReference type="PANTHER" id="PTHR23517:SF2">
    <property type="entry name" value="MULTIDRUG RESISTANCE PROTEIN MDTH"/>
    <property type="match status" value="1"/>
</dbReference>
<keyword evidence="3" id="KW-1003">Cell membrane</keyword>
<comment type="caution">
    <text evidence="9">The sequence shown here is derived from an EMBL/GenBank/DDBJ whole genome shotgun (WGS) entry which is preliminary data.</text>
</comment>
<evidence type="ECO:0000313" key="10">
    <source>
        <dbReference type="Proteomes" id="UP000786183"/>
    </source>
</evidence>
<feature type="transmembrane region" description="Helical" evidence="7">
    <location>
        <begin position="7"/>
        <end position="29"/>
    </location>
</feature>
<dbReference type="InterPro" id="IPR011701">
    <property type="entry name" value="MFS"/>
</dbReference>
<evidence type="ECO:0000259" key="8">
    <source>
        <dbReference type="PROSITE" id="PS50850"/>
    </source>
</evidence>